<keyword evidence="1" id="KW-0732">Signal</keyword>
<dbReference type="SUPFAM" id="SSF50199">
    <property type="entry name" value="Staphylococcal nuclease"/>
    <property type="match status" value="1"/>
</dbReference>
<feature type="signal peptide" evidence="1">
    <location>
        <begin position="1"/>
        <end position="28"/>
    </location>
</feature>
<evidence type="ECO:0000256" key="1">
    <source>
        <dbReference type="SAM" id="SignalP"/>
    </source>
</evidence>
<dbReference type="Pfam" id="PF00565">
    <property type="entry name" value="SNase"/>
    <property type="match status" value="1"/>
</dbReference>
<accession>A0A653E0T6</accession>
<dbReference type="InterPro" id="IPR002071">
    <property type="entry name" value="Thermonucl_AS"/>
</dbReference>
<reference evidence="3" key="1">
    <citation type="submission" date="2019-02" db="EMBL/GenBank/DDBJ databases">
        <authorList>
            <consortium name="Genoscope - CEA"/>
            <person name="William W."/>
        </authorList>
    </citation>
    <scope>NUCLEOTIDE SEQUENCE [LARGE SCALE GENOMIC DNA]</scope>
    <source>
        <strain evidence="3">YSy11</strain>
    </source>
</reference>
<dbReference type="GO" id="GO:0004518">
    <property type="term" value="F:nuclease activity"/>
    <property type="evidence" value="ECO:0007669"/>
    <property type="project" value="InterPro"/>
</dbReference>
<evidence type="ECO:0000313" key="3">
    <source>
        <dbReference type="EMBL" id="VEV96265.1"/>
    </source>
</evidence>
<dbReference type="PROSITE" id="PS01284">
    <property type="entry name" value="TNASE_2"/>
    <property type="match status" value="1"/>
</dbReference>
<dbReference type="PROSITE" id="PS50830">
    <property type="entry name" value="TNASE_3"/>
    <property type="match status" value="1"/>
</dbReference>
<sequence>MVCFLCVKKASLVGAFFMPAFFAAQVQAQIQPQAFCSASEQLTYVSVKRVVDGDTLRLVDGRSVRLIGINTPELGHKGQTAEPFAVAAQRRLQDLLDASDGQVGLQYGAQRHDRYGRTLAHVFDGAGRNIEAQLLASGLGYQIAIAPNLALLDCQLAAQQFAREQGAGVWRQPVLQAPEELTRGGFRQIKARVRKVQVNAQGAWLELGAAVIRIDGQALKSFKRGSLEDYVGREVIARGWVVDRASRGRNKVGRARWMLILTHPTMIETLSSVKTTL</sequence>
<name>A0A653E0T6_9PSED</name>
<feature type="domain" description="TNase-like" evidence="2">
    <location>
        <begin position="41"/>
        <end position="172"/>
    </location>
</feature>
<protein>
    <submittedName>
        <fullName evidence="3">Nuclease</fullName>
    </submittedName>
</protein>
<dbReference type="GO" id="GO:0003676">
    <property type="term" value="F:nucleic acid binding"/>
    <property type="evidence" value="ECO:0007669"/>
    <property type="project" value="InterPro"/>
</dbReference>
<dbReference type="AlphaFoldDB" id="A0A653E0T6"/>
<feature type="chain" id="PRO_5025071525" evidence="1">
    <location>
        <begin position="29"/>
        <end position="277"/>
    </location>
</feature>
<dbReference type="InterPro" id="IPR035437">
    <property type="entry name" value="SNase_OB-fold_sf"/>
</dbReference>
<gene>
    <name evidence="3" type="ORF">PMYSY11_1218</name>
</gene>
<dbReference type="Gene3D" id="2.40.50.90">
    <property type="match status" value="1"/>
</dbReference>
<dbReference type="EMBL" id="LR215729">
    <property type="protein sequence ID" value="VEV96265.1"/>
    <property type="molecule type" value="Genomic_DNA"/>
</dbReference>
<dbReference type="SMART" id="SM00318">
    <property type="entry name" value="SNc"/>
    <property type="match status" value="1"/>
</dbReference>
<evidence type="ECO:0000259" key="2">
    <source>
        <dbReference type="PROSITE" id="PS50830"/>
    </source>
</evidence>
<organism evidence="3">
    <name type="scientific">Pseudomonas marincola</name>
    <dbReference type="NCBI Taxonomy" id="437900"/>
    <lineage>
        <taxon>Bacteria</taxon>
        <taxon>Pseudomonadati</taxon>
        <taxon>Pseudomonadota</taxon>
        <taxon>Gammaproteobacteria</taxon>
        <taxon>Pseudomonadales</taxon>
        <taxon>Pseudomonadaceae</taxon>
        <taxon>Pseudomonas</taxon>
    </lineage>
</organism>
<proteinExistence type="predicted"/>
<dbReference type="InterPro" id="IPR016071">
    <property type="entry name" value="Staphylococal_nuclease_OB-fold"/>
</dbReference>